<evidence type="ECO:0000313" key="4">
    <source>
        <dbReference type="Proteomes" id="UP001152797"/>
    </source>
</evidence>
<evidence type="ECO:0000256" key="1">
    <source>
        <dbReference type="SAM" id="MobiDB-lite"/>
    </source>
</evidence>
<sequence length="127" mass="14996">MHQRIMMLKQPLMHQRMRNRLNQLSQRRCVAQGRRLQRKSSPVPGGRRRKHSAKLAFPFLMAISQPPRALQCRQTQPRRMHIASRSCPDLTSLYISFGLWQIKHITISSPTVLDWSLHSKEFIVYHD</sequence>
<dbReference type="EMBL" id="CAMXCT020001074">
    <property type="protein sequence ID" value="CAL1139724.1"/>
    <property type="molecule type" value="Genomic_DNA"/>
</dbReference>
<comment type="caution">
    <text evidence="2">The sequence shown here is derived from an EMBL/GenBank/DDBJ whole genome shotgun (WGS) entry which is preliminary data.</text>
</comment>
<dbReference type="EMBL" id="CAMXCT030001074">
    <property type="protein sequence ID" value="CAL4773661.1"/>
    <property type="molecule type" value="Genomic_DNA"/>
</dbReference>
<organism evidence="2">
    <name type="scientific">Cladocopium goreaui</name>
    <dbReference type="NCBI Taxonomy" id="2562237"/>
    <lineage>
        <taxon>Eukaryota</taxon>
        <taxon>Sar</taxon>
        <taxon>Alveolata</taxon>
        <taxon>Dinophyceae</taxon>
        <taxon>Suessiales</taxon>
        <taxon>Symbiodiniaceae</taxon>
        <taxon>Cladocopium</taxon>
    </lineage>
</organism>
<reference evidence="2" key="1">
    <citation type="submission" date="2022-10" db="EMBL/GenBank/DDBJ databases">
        <authorList>
            <person name="Chen Y."/>
            <person name="Dougan E. K."/>
            <person name="Chan C."/>
            <person name="Rhodes N."/>
            <person name="Thang M."/>
        </authorList>
    </citation>
    <scope>NUCLEOTIDE SEQUENCE</scope>
</reference>
<dbReference type="Proteomes" id="UP001152797">
    <property type="component" value="Unassembled WGS sequence"/>
</dbReference>
<reference evidence="3" key="2">
    <citation type="submission" date="2024-04" db="EMBL/GenBank/DDBJ databases">
        <authorList>
            <person name="Chen Y."/>
            <person name="Shah S."/>
            <person name="Dougan E. K."/>
            <person name="Thang M."/>
            <person name="Chan C."/>
        </authorList>
    </citation>
    <scope>NUCLEOTIDE SEQUENCE [LARGE SCALE GENOMIC DNA]</scope>
</reference>
<evidence type="ECO:0000313" key="3">
    <source>
        <dbReference type="EMBL" id="CAL1139724.1"/>
    </source>
</evidence>
<feature type="region of interest" description="Disordered" evidence="1">
    <location>
        <begin position="30"/>
        <end position="50"/>
    </location>
</feature>
<gene>
    <name evidence="2" type="ORF">C1SCF055_LOCUS13710</name>
</gene>
<protein>
    <submittedName>
        <fullName evidence="2">Uncharacterized protein</fullName>
    </submittedName>
</protein>
<evidence type="ECO:0000313" key="2">
    <source>
        <dbReference type="EMBL" id="CAI3986349.1"/>
    </source>
</evidence>
<name>A0A9P1C773_9DINO</name>
<keyword evidence="4" id="KW-1185">Reference proteome</keyword>
<dbReference type="AlphaFoldDB" id="A0A9P1C773"/>
<dbReference type="EMBL" id="CAMXCT010001074">
    <property type="protein sequence ID" value="CAI3986349.1"/>
    <property type="molecule type" value="Genomic_DNA"/>
</dbReference>
<accession>A0A9P1C773</accession>
<proteinExistence type="predicted"/>